<dbReference type="Proteomes" id="UP000803884">
    <property type="component" value="Unassembled WGS sequence"/>
</dbReference>
<reference evidence="2 3" key="1">
    <citation type="journal article" date="2020" name="Microbiol. Resour. Announc.">
        <title>Draft Genome Sequence of a Cladosporium Species Isolated from the Mesophotic Ascidian Didemnum maculosum.</title>
        <authorList>
            <person name="Gioti A."/>
            <person name="Siaperas R."/>
            <person name="Nikolaivits E."/>
            <person name="Le Goff G."/>
            <person name="Ouazzani J."/>
            <person name="Kotoulas G."/>
            <person name="Topakas E."/>
        </authorList>
    </citation>
    <scope>NUCLEOTIDE SEQUENCE [LARGE SCALE GENOMIC DNA]</scope>
    <source>
        <strain evidence="2 3">TM138-S3</strain>
    </source>
</reference>
<organism evidence="2 3">
    <name type="scientific">Cladosporium halotolerans</name>
    <dbReference type="NCBI Taxonomy" id="1052096"/>
    <lineage>
        <taxon>Eukaryota</taxon>
        <taxon>Fungi</taxon>
        <taxon>Dikarya</taxon>
        <taxon>Ascomycota</taxon>
        <taxon>Pezizomycotina</taxon>
        <taxon>Dothideomycetes</taxon>
        <taxon>Dothideomycetidae</taxon>
        <taxon>Cladosporiales</taxon>
        <taxon>Cladosporiaceae</taxon>
        <taxon>Cladosporium</taxon>
    </lineage>
</organism>
<name>A0AB34KWJ4_9PEZI</name>
<evidence type="ECO:0000256" key="1">
    <source>
        <dbReference type="SAM" id="MobiDB-lite"/>
    </source>
</evidence>
<keyword evidence="3" id="KW-1185">Reference proteome</keyword>
<evidence type="ECO:0000313" key="3">
    <source>
        <dbReference type="Proteomes" id="UP000803884"/>
    </source>
</evidence>
<gene>
    <name evidence="2" type="ORF">WHR41_03402</name>
</gene>
<dbReference type="EMBL" id="JAAQHG020000008">
    <property type="protein sequence ID" value="KAL1587930.1"/>
    <property type="molecule type" value="Genomic_DNA"/>
</dbReference>
<dbReference type="AlphaFoldDB" id="A0AB34KWJ4"/>
<dbReference type="GeneID" id="96004846"/>
<proteinExistence type="predicted"/>
<feature type="region of interest" description="Disordered" evidence="1">
    <location>
        <begin position="113"/>
        <end position="144"/>
    </location>
</feature>
<protein>
    <submittedName>
        <fullName evidence="2">Uncharacterized protein</fullName>
    </submittedName>
</protein>
<sequence length="211" mass="21725">MSKQFGSSPEPTTFSGKMAAFFSSLNCCGGSADDDDDDSSSSSPRTIQISAPTDFRREDISMPGLSASQQASIREKARLDATRMWHSLQPLASSPSTQFASRPLPTYEQFVTPRPAPASPALGDAGTGTGTGRRGSHGWGGSIRAHSRKISDALSKPLGYEKVVGGREGGGGVEMRGLMDAGVGKGSAESWSVAGSDLGEGVVGAGAGRKI</sequence>
<feature type="region of interest" description="Disordered" evidence="1">
    <location>
        <begin position="30"/>
        <end position="58"/>
    </location>
</feature>
<evidence type="ECO:0000313" key="2">
    <source>
        <dbReference type="EMBL" id="KAL1587930.1"/>
    </source>
</evidence>
<comment type="caution">
    <text evidence="2">The sequence shown here is derived from an EMBL/GenBank/DDBJ whole genome shotgun (WGS) entry which is preliminary data.</text>
</comment>
<feature type="compositionally biased region" description="Gly residues" evidence="1">
    <location>
        <begin position="125"/>
        <end position="141"/>
    </location>
</feature>
<accession>A0AB34KWJ4</accession>
<dbReference type="RefSeq" id="XP_069231035.1">
    <property type="nucleotide sequence ID" value="XM_069372008.1"/>
</dbReference>